<sequence>MARNHFLELPLELRFKVYYELAMACLNDNRSSGLSGLFLACHQTHQEVRDEYASKVIPMFKILNLWETLSSYMERFRLEWAFDGNALGSIYISSITVSTDALVLDQSNVFDYANHEKRIRCLRSAFRFANHTLTIHLKRGGWHMYPSSMDLIKMLSILPDGKHAFGRVTRLIFQGESYLGHAVKMSNTLRDEMQKTHLSIPETTSPFREICHAWVARFQVARGSWATWLVGFDFEEELPEVEGVVVRDGVYVSVAEEDSHA</sequence>
<dbReference type="EMBL" id="JAGMVJ010000016">
    <property type="protein sequence ID" value="KAH7079518.1"/>
    <property type="molecule type" value="Genomic_DNA"/>
</dbReference>
<organism evidence="1 2">
    <name type="scientific">Paraphoma chrysanthemicola</name>
    <dbReference type="NCBI Taxonomy" id="798071"/>
    <lineage>
        <taxon>Eukaryota</taxon>
        <taxon>Fungi</taxon>
        <taxon>Dikarya</taxon>
        <taxon>Ascomycota</taxon>
        <taxon>Pezizomycotina</taxon>
        <taxon>Dothideomycetes</taxon>
        <taxon>Pleosporomycetidae</taxon>
        <taxon>Pleosporales</taxon>
        <taxon>Pleosporineae</taxon>
        <taxon>Phaeosphaeriaceae</taxon>
        <taxon>Paraphoma</taxon>
    </lineage>
</organism>
<dbReference type="AlphaFoldDB" id="A0A8K0VVX3"/>
<accession>A0A8K0VVX3</accession>
<gene>
    <name evidence="1" type="ORF">FB567DRAFT_595514</name>
</gene>
<dbReference type="Proteomes" id="UP000813461">
    <property type="component" value="Unassembled WGS sequence"/>
</dbReference>
<evidence type="ECO:0000313" key="1">
    <source>
        <dbReference type="EMBL" id="KAH7079518.1"/>
    </source>
</evidence>
<protein>
    <submittedName>
        <fullName evidence="1">Uncharacterized protein</fullName>
    </submittedName>
</protein>
<evidence type="ECO:0000313" key="2">
    <source>
        <dbReference type="Proteomes" id="UP000813461"/>
    </source>
</evidence>
<reference evidence="1" key="1">
    <citation type="journal article" date="2021" name="Nat. Commun.">
        <title>Genetic determinants of endophytism in the Arabidopsis root mycobiome.</title>
        <authorList>
            <person name="Mesny F."/>
            <person name="Miyauchi S."/>
            <person name="Thiergart T."/>
            <person name="Pickel B."/>
            <person name="Atanasova L."/>
            <person name="Karlsson M."/>
            <person name="Huettel B."/>
            <person name="Barry K.W."/>
            <person name="Haridas S."/>
            <person name="Chen C."/>
            <person name="Bauer D."/>
            <person name="Andreopoulos W."/>
            <person name="Pangilinan J."/>
            <person name="LaButti K."/>
            <person name="Riley R."/>
            <person name="Lipzen A."/>
            <person name="Clum A."/>
            <person name="Drula E."/>
            <person name="Henrissat B."/>
            <person name="Kohler A."/>
            <person name="Grigoriev I.V."/>
            <person name="Martin F.M."/>
            <person name="Hacquard S."/>
        </authorList>
    </citation>
    <scope>NUCLEOTIDE SEQUENCE</scope>
    <source>
        <strain evidence="1">MPI-SDFR-AT-0120</strain>
    </source>
</reference>
<comment type="caution">
    <text evidence="1">The sequence shown here is derived from an EMBL/GenBank/DDBJ whole genome shotgun (WGS) entry which is preliminary data.</text>
</comment>
<proteinExistence type="predicted"/>
<name>A0A8K0VVX3_9PLEO</name>
<keyword evidence="2" id="KW-1185">Reference proteome</keyword>